<dbReference type="Proteomes" id="UP000038009">
    <property type="component" value="Unassembled WGS sequence"/>
</dbReference>
<dbReference type="VEuPathDB" id="TriTrypDB:Lsey_0182_0050"/>
<protein>
    <submittedName>
        <fullName evidence="3">Uncharacterized protein</fullName>
    </submittedName>
</protein>
<gene>
    <name evidence="3" type="ORF">ABL78_5405</name>
</gene>
<keyword evidence="1" id="KW-0175">Coiled coil</keyword>
<evidence type="ECO:0000256" key="1">
    <source>
        <dbReference type="SAM" id="Coils"/>
    </source>
</evidence>
<dbReference type="AlphaFoldDB" id="A0A0N1IJB0"/>
<feature type="coiled-coil region" evidence="1">
    <location>
        <begin position="27"/>
        <end position="68"/>
    </location>
</feature>
<sequence length="75" mass="8360">MSQLSNLASPSPALDSSSGDAQRQSLLQYIDQRIQELEEERQELRQQASDLEAERRIIVAKMAEAEAAQQNDEGS</sequence>
<dbReference type="EMBL" id="LJSK01000182">
    <property type="protein sequence ID" value="KPI85524.1"/>
    <property type="molecule type" value="Genomic_DNA"/>
</dbReference>
<feature type="compositionally biased region" description="Low complexity" evidence="2">
    <location>
        <begin position="1"/>
        <end position="21"/>
    </location>
</feature>
<keyword evidence="4" id="KW-1185">Reference proteome</keyword>
<accession>A0A0N1IJB0</accession>
<evidence type="ECO:0000256" key="2">
    <source>
        <dbReference type="SAM" id="MobiDB-lite"/>
    </source>
</evidence>
<proteinExistence type="predicted"/>
<feature type="region of interest" description="Disordered" evidence="2">
    <location>
        <begin position="1"/>
        <end position="25"/>
    </location>
</feature>
<evidence type="ECO:0000313" key="3">
    <source>
        <dbReference type="EMBL" id="KPI85524.1"/>
    </source>
</evidence>
<comment type="caution">
    <text evidence="3">The sequence shown here is derived from an EMBL/GenBank/DDBJ whole genome shotgun (WGS) entry which is preliminary data.</text>
</comment>
<name>A0A0N1IJB0_LEPSE</name>
<organism evidence="3 4">
    <name type="scientific">Leptomonas seymouri</name>
    <dbReference type="NCBI Taxonomy" id="5684"/>
    <lineage>
        <taxon>Eukaryota</taxon>
        <taxon>Discoba</taxon>
        <taxon>Euglenozoa</taxon>
        <taxon>Kinetoplastea</taxon>
        <taxon>Metakinetoplastina</taxon>
        <taxon>Trypanosomatida</taxon>
        <taxon>Trypanosomatidae</taxon>
        <taxon>Leishmaniinae</taxon>
        <taxon>Leptomonas</taxon>
    </lineage>
</organism>
<reference evidence="3 4" key="1">
    <citation type="journal article" date="2015" name="PLoS Pathog.">
        <title>Leptomonas seymouri: Adaptations to the Dixenous Life Cycle Analyzed by Genome Sequencing, Transcriptome Profiling and Co-infection with Leishmania donovani.</title>
        <authorList>
            <person name="Kraeva N."/>
            <person name="Butenko A."/>
            <person name="Hlavacova J."/>
            <person name="Kostygov A."/>
            <person name="Myskova J."/>
            <person name="Grybchuk D."/>
            <person name="Lestinova T."/>
            <person name="Votypka J."/>
            <person name="Volf P."/>
            <person name="Opperdoes F."/>
            <person name="Flegontov P."/>
            <person name="Lukes J."/>
            <person name="Yurchenko V."/>
        </authorList>
    </citation>
    <scope>NUCLEOTIDE SEQUENCE [LARGE SCALE GENOMIC DNA]</scope>
    <source>
        <strain evidence="3 4">ATCC 30220</strain>
    </source>
</reference>
<evidence type="ECO:0000313" key="4">
    <source>
        <dbReference type="Proteomes" id="UP000038009"/>
    </source>
</evidence>